<protein>
    <submittedName>
        <fullName evidence="3">Uncharacterized protein</fullName>
    </submittedName>
</protein>
<feature type="transmembrane region" description="Helical" evidence="2">
    <location>
        <begin position="63"/>
        <end position="87"/>
    </location>
</feature>
<dbReference type="Proteomes" id="UP001281761">
    <property type="component" value="Unassembled WGS sequence"/>
</dbReference>
<feature type="transmembrane region" description="Helical" evidence="2">
    <location>
        <begin position="99"/>
        <end position="117"/>
    </location>
</feature>
<evidence type="ECO:0000256" key="2">
    <source>
        <dbReference type="SAM" id="Phobius"/>
    </source>
</evidence>
<feature type="region of interest" description="Disordered" evidence="1">
    <location>
        <begin position="314"/>
        <end position="342"/>
    </location>
</feature>
<evidence type="ECO:0000313" key="4">
    <source>
        <dbReference type="Proteomes" id="UP001281761"/>
    </source>
</evidence>
<proteinExistence type="predicted"/>
<keyword evidence="4" id="KW-1185">Reference proteome</keyword>
<feature type="transmembrane region" description="Helical" evidence="2">
    <location>
        <begin position="208"/>
        <end position="233"/>
    </location>
</feature>
<keyword evidence="2" id="KW-1133">Transmembrane helix</keyword>
<feature type="transmembrane region" description="Helical" evidence="2">
    <location>
        <begin position="129"/>
        <end position="150"/>
    </location>
</feature>
<feature type="transmembrane region" description="Helical" evidence="2">
    <location>
        <begin position="170"/>
        <end position="196"/>
    </location>
</feature>
<feature type="transmembrane region" description="Helical" evidence="2">
    <location>
        <begin position="27"/>
        <end position="51"/>
    </location>
</feature>
<name>A0ABQ9YGS0_9EUKA</name>
<evidence type="ECO:0000256" key="1">
    <source>
        <dbReference type="SAM" id="MobiDB-lite"/>
    </source>
</evidence>
<accession>A0ABQ9YGS0</accession>
<evidence type="ECO:0000313" key="3">
    <source>
        <dbReference type="EMBL" id="KAK2962855.1"/>
    </source>
</evidence>
<reference evidence="3 4" key="1">
    <citation type="journal article" date="2022" name="bioRxiv">
        <title>Genomics of Preaxostyla Flagellates Illuminates Evolutionary Transitions and the Path Towards Mitochondrial Loss.</title>
        <authorList>
            <person name="Novak L.V.F."/>
            <person name="Treitli S.C."/>
            <person name="Pyrih J."/>
            <person name="Halakuc P."/>
            <person name="Pipaliya S.V."/>
            <person name="Vacek V."/>
            <person name="Brzon O."/>
            <person name="Soukal P."/>
            <person name="Eme L."/>
            <person name="Dacks J.B."/>
            <person name="Karnkowska A."/>
            <person name="Elias M."/>
            <person name="Hampl V."/>
        </authorList>
    </citation>
    <scope>NUCLEOTIDE SEQUENCE [LARGE SCALE GENOMIC DNA]</scope>
    <source>
        <strain evidence="3">NAU3</strain>
        <tissue evidence="3">Gut</tissue>
    </source>
</reference>
<feature type="transmembrane region" description="Helical" evidence="2">
    <location>
        <begin position="261"/>
        <end position="287"/>
    </location>
</feature>
<gene>
    <name evidence="3" type="ORF">BLNAU_2290</name>
</gene>
<organism evidence="3 4">
    <name type="scientific">Blattamonas nauphoetae</name>
    <dbReference type="NCBI Taxonomy" id="2049346"/>
    <lineage>
        <taxon>Eukaryota</taxon>
        <taxon>Metamonada</taxon>
        <taxon>Preaxostyla</taxon>
        <taxon>Oxymonadida</taxon>
        <taxon>Blattamonas</taxon>
    </lineage>
</organism>
<keyword evidence="2" id="KW-0472">Membrane</keyword>
<keyword evidence="2" id="KW-0812">Transmembrane</keyword>
<comment type="caution">
    <text evidence="3">The sequence shown here is derived from an EMBL/GenBank/DDBJ whole genome shotgun (WGS) entry which is preliminary data.</text>
</comment>
<dbReference type="EMBL" id="JARBJD010000009">
    <property type="protein sequence ID" value="KAK2962855.1"/>
    <property type="molecule type" value="Genomic_DNA"/>
</dbReference>
<sequence length="418" mass="47851">MTTEDDSLQISLSAEHPMIYGKMSWPVIILFVMHLAILVTATSEIFILTFLSKNKENRLPITFLAMLFCFSLIHTLSMTVPLPWNIISYLLVLDELPRFLLILGFEFLGLWMGRTIFSIHTKNRRTLNWIGVILIVIVLLLLISTTVINILEATIWFTSHTPHQHNITTIFIQIPTYVIIIISNIVYFARLLYLIVSGRVDKPMRVRMWLLTIVVAAILIIFALRMLYSILVICNVNTMSAFLIQKFTEGMSGKSPLSVYYLYYLLFEVIFDILPATLLIVQFLLLAKETNEQLKKKVYRADVGYLIPKTTKHLQNPPLSGDSVSTTSIRKSRSRVRKDSSALRKPLFQDEEKPTLAPIRITPKLAGPQRPIHVMPKESYQRLERPQFVPIGVPIAPEPKRVSRKDLKPISSDYSING</sequence>